<keyword evidence="3" id="KW-1185">Reference proteome</keyword>
<comment type="caution">
    <text evidence="2">The sequence shown here is derived from an EMBL/GenBank/DDBJ whole genome shotgun (WGS) entry which is preliminary data.</text>
</comment>
<evidence type="ECO:0000313" key="2">
    <source>
        <dbReference type="EMBL" id="GAA3932424.1"/>
    </source>
</evidence>
<feature type="domain" description="PilZ" evidence="1">
    <location>
        <begin position="7"/>
        <end position="109"/>
    </location>
</feature>
<name>A0ABP7MY75_9GAMM</name>
<dbReference type="SUPFAM" id="SSF141371">
    <property type="entry name" value="PilZ domain-like"/>
    <property type="match status" value="1"/>
</dbReference>
<dbReference type="Gene3D" id="2.40.10.220">
    <property type="entry name" value="predicted glycosyltransferase like domains"/>
    <property type="match status" value="1"/>
</dbReference>
<evidence type="ECO:0000259" key="1">
    <source>
        <dbReference type="Pfam" id="PF07238"/>
    </source>
</evidence>
<organism evidence="2 3">
    <name type="scientific">Litoribacillus peritrichatus</name>
    <dbReference type="NCBI Taxonomy" id="718191"/>
    <lineage>
        <taxon>Bacteria</taxon>
        <taxon>Pseudomonadati</taxon>
        <taxon>Pseudomonadota</taxon>
        <taxon>Gammaproteobacteria</taxon>
        <taxon>Oceanospirillales</taxon>
        <taxon>Oceanospirillaceae</taxon>
        <taxon>Litoribacillus</taxon>
    </lineage>
</organism>
<sequence length="117" mass="13195">MLSDVKNQRNAARFKTRQTTTCRDQTNRLIGRVMNLSESGFMLMSNKPAQVNDSWLLKLDLPLTPSHQISISGEIIWCQQSSFSDEYGIGIQITKIDDLAKTVLCRYLKEITNATAA</sequence>
<gene>
    <name evidence="2" type="ORF">GCM10022277_31620</name>
</gene>
<dbReference type="EMBL" id="BAABBN010000007">
    <property type="protein sequence ID" value="GAA3932424.1"/>
    <property type="molecule type" value="Genomic_DNA"/>
</dbReference>
<protein>
    <recommendedName>
        <fullName evidence="1">PilZ domain-containing protein</fullName>
    </recommendedName>
</protein>
<dbReference type="Proteomes" id="UP001501565">
    <property type="component" value="Unassembled WGS sequence"/>
</dbReference>
<evidence type="ECO:0000313" key="3">
    <source>
        <dbReference type="Proteomes" id="UP001501565"/>
    </source>
</evidence>
<accession>A0ABP7MY75</accession>
<dbReference type="InterPro" id="IPR009875">
    <property type="entry name" value="PilZ_domain"/>
</dbReference>
<proteinExistence type="predicted"/>
<reference evidence="3" key="1">
    <citation type="journal article" date="2019" name="Int. J. Syst. Evol. Microbiol.">
        <title>The Global Catalogue of Microorganisms (GCM) 10K type strain sequencing project: providing services to taxonomists for standard genome sequencing and annotation.</title>
        <authorList>
            <consortium name="The Broad Institute Genomics Platform"/>
            <consortium name="The Broad Institute Genome Sequencing Center for Infectious Disease"/>
            <person name="Wu L."/>
            <person name="Ma J."/>
        </authorList>
    </citation>
    <scope>NUCLEOTIDE SEQUENCE [LARGE SCALE GENOMIC DNA]</scope>
    <source>
        <strain evidence="3">JCM 17551</strain>
    </source>
</reference>
<dbReference type="Pfam" id="PF07238">
    <property type="entry name" value="PilZ"/>
    <property type="match status" value="1"/>
</dbReference>
<dbReference type="RefSeq" id="WP_344799533.1">
    <property type="nucleotide sequence ID" value="NZ_BAABBN010000007.1"/>
</dbReference>